<sequence>MLTVPEMGLQGLYIKARGPSSTAGFLLCGCGHRLWNHIQWLCLQLC</sequence>
<evidence type="ECO:0000313" key="2">
    <source>
        <dbReference type="MGI" id="MGI:1919880"/>
    </source>
</evidence>
<proteinExistence type="predicted"/>
<dbReference type="Bgee" id="ENSMUSG00000074793">
    <property type="expression patterns" value="Expressed in aortic valve and 162 other cell types or tissues"/>
</dbReference>
<name>S4R176_MOUSE</name>
<protein>
    <submittedName>
        <fullName evidence="1">Heat shock protein 12B</fullName>
    </submittedName>
</protein>
<dbReference type="AlphaFoldDB" id="S4R176"/>
<reference evidence="1 3" key="1">
    <citation type="journal article" date="2009" name="PLoS Biol.">
        <title>Lineage-specific biology revealed by a finished genome assembly of the mouse.</title>
        <authorList>
            <consortium name="Mouse Genome Sequencing Consortium"/>
            <person name="Church D.M."/>
            <person name="Goodstadt L."/>
            <person name="Hillier L.W."/>
            <person name="Zody M.C."/>
            <person name="Goldstein S."/>
            <person name="She X."/>
            <person name="Bult C.J."/>
            <person name="Agarwala R."/>
            <person name="Cherry J.L."/>
            <person name="DiCuccio M."/>
            <person name="Hlavina W."/>
            <person name="Kapustin Y."/>
            <person name="Meric P."/>
            <person name="Maglott D."/>
            <person name="Birtle Z."/>
            <person name="Marques A.C."/>
            <person name="Graves T."/>
            <person name="Zhou S."/>
            <person name="Teague B."/>
            <person name="Potamousis K."/>
            <person name="Churas C."/>
            <person name="Place M."/>
            <person name="Herschleb J."/>
            <person name="Runnheim R."/>
            <person name="Forrest D."/>
            <person name="Amos-Landgraf J."/>
            <person name="Schwartz D.C."/>
            <person name="Cheng Z."/>
            <person name="Lindblad-Toh K."/>
            <person name="Eichler E.E."/>
            <person name="Ponting C.P."/>
        </authorList>
    </citation>
    <scope>NUCLEOTIDE SEQUENCE [LARGE SCALE GENOMIC DNA]</scope>
    <source>
        <strain evidence="1 3">C57BL/6J</strain>
    </source>
</reference>
<dbReference type="AGR" id="MGI:1919880"/>
<evidence type="ECO:0000313" key="1">
    <source>
        <dbReference type="Ensembl" id="ENSMUSP00000138109.2"/>
    </source>
</evidence>
<reference evidence="1 3" key="2">
    <citation type="journal article" date="2011" name="PLoS Biol.">
        <title>Modernizing reference genome assemblies.</title>
        <authorList>
            <person name="Church D.M."/>
            <person name="Schneider V.A."/>
            <person name="Graves T."/>
            <person name="Auger K."/>
            <person name="Cunningham F."/>
            <person name="Bouk N."/>
            <person name="Chen H.C."/>
            <person name="Agarwala R."/>
            <person name="McLaren W.M."/>
            <person name="Ritchie G.R."/>
            <person name="Albracht D."/>
            <person name="Kremitzki M."/>
            <person name="Rock S."/>
            <person name="Kotkiewicz H."/>
            <person name="Kremitzki C."/>
            <person name="Wollam A."/>
            <person name="Trani L."/>
            <person name="Fulton L."/>
            <person name="Fulton R."/>
            <person name="Matthews L."/>
            <person name="Whitehead S."/>
            <person name="Chow W."/>
            <person name="Torrance J."/>
            <person name="Dunn M."/>
            <person name="Harden G."/>
            <person name="Threadgold G."/>
            <person name="Wood J."/>
            <person name="Collins J."/>
            <person name="Heath P."/>
            <person name="Griffiths G."/>
            <person name="Pelan S."/>
            <person name="Grafham D."/>
            <person name="Eichler E.E."/>
            <person name="Weinstock G."/>
            <person name="Mardis E.R."/>
            <person name="Wilson R.K."/>
            <person name="Howe K."/>
            <person name="Flicek P."/>
            <person name="Hubbard T."/>
        </authorList>
    </citation>
    <scope>NUCLEOTIDE SEQUENCE [LARGE SCALE GENOMIC DNA]</scope>
    <source>
        <strain evidence="1 3">C57BL/6J</strain>
    </source>
</reference>
<dbReference type="ExpressionAtlas" id="S4R176">
    <property type="expression patterns" value="baseline and differential"/>
</dbReference>
<dbReference type="GeneTree" id="ENSGT00940000159032"/>
<dbReference type="Ensembl" id="ENSMUST00000127862.2">
    <property type="protein sequence ID" value="ENSMUSP00000138109.2"/>
    <property type="gene ID" value="ENSMUSG00000074793.11"/>
</dbReference>
<dbReference type="Antibodypedia" id="2863">
    <property type="antibodies" value="119 antibodies from 24 providers"/>
</dbReference>
<keyword evidence="3" id="KW-1185">Reference proteome</keyword>
<dbReference type="VEuPathDB" id="HostDB:ENSMUSG00000074793"/>
<accession>S4R176</accession>
<dbReference type="Proteomes" id="UP000000589">
    <property type="component" value="Chromosome 2"/>
</dbReference>
<reference evidence="1" key="4">
    <citation type="submission" date="2025-09" db="UniProtKB">
        <authorList>
            <consortium name="Ensembl"/>
        </authorList>
    </citation>
    <scope>IDENTIFICATION</scope>
    <source>
        <strain evidence="1">C57BL/6J</strain>
    </source>
</reference>
<gene>
    <name evidence="1 2" type="primary">Hspa12b</name>
</gene>
<organism evidence="1 3">
    <name type="scientific">Mus musculus</name>
    <name type="common">Mouse</name>
    <dbReference type="NCBI Taxonomy" id="10090"/>
    <lineage>
        <taxon>Eukaryota</taxon>
        <taxon>Metazoa</taxon>
        <taxon>Chordata</taxon>
        <taxon>Craniata</taxon>
        <taxon>Vertebrata</taxon>
        <taxon>Euteleostomi</taxon>
        <taxon>Mammalia</taxon>
        <taxon>Eutheria</taxon>
        <taxon>Euarchontoglires</taxon>
        <taxon>Glires</taxon>
        <taxon>Rodentia</taxon>
        <taxon>Myomorpha</taxon>
        <taxon>Muroidea</taxon>
        <taxon>Muridae</taxon>
        <taxon>Murinae</taxon>
        <taxon>Mus</taxon>
        <taxon>Mus</taxon>
    </lineage>
</organism>
<reference evidence="1" key="3">
    <citation type="submission" date="2025-08" db="UniProtKB">
        <authorList>
            <consortium name="Ensembl"/>
        </authorList>
    </citation>
    <scope>IDENTIFICATION</scope>
    <source>
        <strain evidence="1">C57BL/6J</strain>
    </source>
</reference>
<dbReference type="MGI" id="MGI:1919880">
    <property type="gene designation" value="Hspa12b"/>
</dbReference>
<evidence type="ECO:0000313" key="3">
    <source>
        <dbReference type="Proteomes" id="UP000000589"/>
    </source>
</evidence>
<dbReference type="HOGENOM" id="CLU_3191138_0_0_1"/>